<dbReference type="InterPro" id="IPR004437">
    <property type="entry name" value="ParB/RepB/Spo0J"/>
</dbReference>
<name>A0A344UYD0_9ACTN</name>
<proteinExistence type="inferred from homology"/>
<evidence type="ECO:0000256" key="1">
    <source>
        <dbReference type="ARBA" id="ARBA00006295"/>
    </source>
</evidence>
<dbReference type="EMBL" id="CP025198">
    <property type="protein sequence ID" value="AXE40278.1"/>
    <property type="molecule type" value="Genomic_DNA"/>
</dbReference>
<dbReference type="PANTHER" id="PTHR33375:SF1">
    <property type="entry name" value="CHROMOSOME-PARTITIONING PROTEIN PARB-RELATED"/>
    <property type="match status" value="1"/>
</dbReference>
<organism evidence="6 7">
    <name type="scientific">Acidipropionibacterium virtanenii</name>
    <dbReference type="NCBI Taxonomy" id="2057246"/>
    <lineage>
        <taxon>Bacteria</taxon>
        <taxon>Bacillati</taxon>
        <taxon>Actinomycetota</taxon>
        <taxon>Actinomycetes</taxon>
        <taxon>Propionibacteriales</taxon>
        <taxon>Propionibacteriaceae</taxon>
        <taxon>Acidipropionibacterium</taxon>
    </lineage>
</organism>
<reference evidence="6 7" key="1">
    <citation type="submission" date="2017-12" db="EMBL/GenBank/DDBJ databases">
        <title>The whole genome sequence of the Acidipropionibacterium virtanenii sp. nov. type strain JS278.</title>
        <authorList>
            <person name="Laine P."/>
            <person name="Deptula P."/>
            <person name="Varmanen P."/>
            <person name="Auvinen P."/>
        </authorList>
    </citation>
    <scope>NUCLEOTIDE SEQUENCE [LARGE SCALE GENOMIC DNA]</scope>
    <source>
        <strain evidence="6 7">JS278</strain>
    </source>
</reference>
<feature type="domain" description="ParB-like N-terminal" evidence="5">
    <location>
        <begin position="151"/>
        <end position="241"/>
    </location>
</feature>
<feature type="compositionally biased region" description="Basic and acidic residues" evidence="4">
    <location>
        <begin position="70"/>
        <end position="85"/>
    </location>
</feature>
<feature type="compositionally biased region" description="Basic and acidic residues" evidence="4">
    <location>
        <begin position="49"/>
        <end position="62"/>
    </location>
</feature>
<protein>
    <submittedName>
        <fullName evidence="6">Putative chromosome-partitioning protein ParB</fullName>
    </submittedName>
</protein>
<evidence type="ECO:0000256" key="3">
    <source>
        <dbReference type="ARBA" id="ARBA00023125"/>
    </source>
</evidence>
<dbReference type="OrthoDB" id="9802051at2"/>
<dbReference type="FunFam" id="1.10.10.2830:FF:000001">
    <property type="entry name" value="Chromosome partitioning protein ParB"/>
    <property type="match status" value="1"/>
</dbReference>
<gene>
    <name evidence="6" type="primary">parB</name>
    <name evidence="6" type="ORF">JS278_03144</name>
</gene>
<sequence length="418" mass="46223">MAARHQGLGRGFGEFFQRTDLETDESGTAQDAPAEAKGDVSRETSTSQRQDRYLEHDADVSRETSSPTVVDDRSRTPVKTARDPQDAPQGYDDSPTDSDQGDSTLPSTAGLSQGQTDEGASNSIENSNSPENPNSPENQTTTSLVDGSRLQILPVSRVHPNPRQPRRVFDEEALLELSESIAEVGLLQPIVVTPDADETFEIVMGERRWRASRLAGLTTIPAIVRATEAQDMLRDALLENLHRSQLNPLEEAAAYQQMLEDFGCTQEELSQRIKRSRSRIANTLRLMKLPRVVQRCLLDGTLTAGHARALLGLEERAEQERIANKIVDEGLSVRATEALVQKVDSDKTKVKPHTRRKPGSDEEAIRIASRLADVYDTDVTVKRTKTRGSGRIVLAFEDEDDLNRIMGILERDATMASE</sequence>
<dbReference type="SUPFAM" id="SSF109709">
    <property type="entry name" value="KorB DNA-binding domain-like"/>
    <property type="match status" value="1"/>
</dbReference>
<dbReference type="InterPro" id="IPR003115">
    <property type="entry name" value="ParB_N"/>
</dbReference>
<dbReference type="InterPro" id="IPR050336">
    <property type="entry name" value="Chromosome_partition/occlusion"/>
</dbReference>
<dbReference type="AlphaFoldDB" id="A0A344UYD0"/>
<dbReference type="FunFam" id="3.90.1530.30:FF:000001">
    <property type="entry name" value="Chromosome partitioning protein ParB"/>
    <property type="match status" value="1"/>
</dbReference>
<dbReference type="Proteomes" id="UP000251995">
    <property type="component" value="Chromosome"/>
</dbReference>
<dbReference type="InterPro" id="IPR036086">
    <property type="entry name" value="ParB/Sulfiredoxin_sf"/>
</dbReference>
<evidence type="ECO:0000256" key="4">
    <source>
        <dbReference type="SAM" id="MobiDB-lite"/>
    </source>
</evidence>
<dbReference type="GO" id="GO:0007059">
    <property type="term" value="P:chromosome segregation"/>
    <property type="evidence" value="ECO:0007669"/>
    <property type="project" value="UniProtKB-KW"/>
</dbReference>
<dbReference type="InterPro" id="IPR042075">
    <property type="entry name" value="KorB_DNA-db"/>
</dbReference>
<dbReference type="Pfam" id="PF02195">
    <property type="entry name" value="ParB_N"/>
    <property type="match status" value="1"/>
</dbReference>
<dbReference type="PANTHER" id="PTHR33375">
    <property type="entry name" value="CHROMOSOME-PARTITIONING PROTEIN PARB-RELATED"/>
    <property type="match status" value="1"/>
</dbReference>
<dbReference type="Pfam" id="PF17762">
    <property type="entry name" value="HTH_ParB"/>
    <property type="match status" value="1"/>
</dbReference>
<accession>A0A344UYD0</accession>
<dbReference type="Gene3D" id="1.10.10.730">
    <property type="entry name" value="KorB DNA-binding domain"/>
    <property type="match status" value="1"/>
</dbReference>
<feature type="region of interest" description="Disordered" evidence="4">
    <location>
        <begin position="1"/>
        <end position="142"/>
    </location>
</feature>
<dbReference type="GO" id="GO:0003677">
    <property type="term" value="F:DNA binding"/>
    <property type="evidence" value="ECO:0007669"/>
    <property type="project" value="UniProtKB-KW"/>
</dbReference>
<keyword evidence="7" id="KW-1185">Reference proteome</keyword>
<feature type="compositionally biased region" description="Low complexity" evidence="4">
    <location>
        <begin position="121"/>
        <end position="142"/>
    </location>
</feature>
<dbReference type="InterPro" id="IPR041468">
    <property type="entry name" value="HTH_ParB/Spo0J"/>
</dbReference>
<feature type="compositionally biased region" description="Polar residues" evidence="4">
    <location>
        <begin position="101"/>
        <end position="120"/>
    </location>
</feature>
<comment type="similarity">
    <text evidence="1">Belongs to the ParB family.</text>
</comment>
<evidence type="ECO:0000313" key="7">
    <source>
        <dbReference type="Proteomes" id="UP000251995"/>
    </source>
</evidence>
<evidence type="ECO:0000256" key="2">
    <source>
        <dbReference type="ARBA" id="ARBA00022829"/>
    </source>
</evidence>
<dbReference type="Gene3D" id="3.90.1530.30">
    <property type="match status" value="1"/>
</dbReference>
<dbReference type="SMART" id="SM00470">
    <property type="entry name" value="ParB"/>
    <property type="match status" value="1"/>
</dbReference>
<dbReference type="CDD" id="cd16393">
    <property type="entry name" value="SPO0J_N"/>
    <property type="match status" value="1"/>
</dbReference>
<keyword evidence="3" id="KW-0238">DNA-binding</keyword>
<dbReference type="GO" id="GO:0045881">
    <property type="term" value="P:positive regulation of sporulation resulting in formation of a cellular spore"/>
    <property type="evidence" value="ECO:0007669"/>
    <property type="project" value="TreeGrafter"/>
</dbReference>
<evidence type="ECO:0000259" key="5">
    <source>
        <dbReference type="SMART" id="SM00470"/>
    </source>
</evidence>
<dbReference type="SUPFAM" id="SSF110849">
    <property type="entry name" value="ParB/Sulfiredoxin"/>
    <property type="match status" value="1"/>
</dbReference>
<evidence type="ECO:0000313" key="6">
    <source>
        <dbReference type="EMBL" id="AXE40278.1"/>
    </source>
</evidence>
<dbReference type="GO" id="GO:0005694">
    <property type="term" value="C:chromosome"/>
    <property type="evidence" value="ECO:0007669"/>
    <property type="project" value="TreeGrafter"/>
</dbReference>
<keyword evidence="2" id="KW-0159">Chromosome partition</keyword>
<dbReference type="NCBIfam" id="TIGR00180">
    <property type="entry name" value="parB_part"/>
    <property type="match status" value="1"/>
</dbReference>
<dbReference type="KEGG" id="acij:JS278_03144"/>